<proteinExistence type="inferred from homology"/>
<feature type="region of interest" description="Disordered" evidence="2">
    <location>
        <begin position="605"/>
        <end position="673"/>
    </location>
</feature>
<evidence type="ECO:0008006" key="5">
    <source>
        <dbReference type="Google" id="ProtNLM"/>
    </source>
</evidence>
<dbReference type="STRING" id="698492.A0A0E9N8T1"/>
<feature type="compositionally biased region" description="Basic residues" evidence="2">
    <location>
        <begin position="614"/>
        <end position="624"/>
    </location>
</feature>
<sequence length="688" mass="76879">MACFIPTSCTITKAIHPFPLPPSPPITPVTSLLSEIDSASNKRSCSIIRNDGIFEPREGDMKTKYGSMSALMREVIAIQELRNERIKVHRGIGRLIKDYKNEFEKKIVEIKDNPGDVCASNTESLTTQRAKVQDGFRNALNARKEHLHALSTTLNSVKATLAGVKARNADLRAKIREEYFDSTTSGTSRPSSFTQCCSPLTLLMSTPQQMPNIEACIAADKPEYTEVVTPTPGIMIEPTSPTTRKLTRPAKGSLEEFLLLEKVLCGAPTRNIDADAGTAETQELESERINPVSEEERRVVREMWEEGIVSVAWPGDCNAHHQLAIATPIVPINTTEMTSCHEPTVPGEPRSWTSIALDTAASMTQVLIQSFHPLKNICAHLNGLHVYSDDPTRHVETTHYCSHHTEDMRQCILYDGPGPNARLIGVEYMITEKLFKDLPPEEKKYWHSHVYEAKSGMLIMPKPATMPGPIWDAAELQEMEQVVHLYGKTIHLWQVDRGDTLPLGEPKLMMSFTSPTQLPTAALQDRDERYSTDYLKKRELRKDLPEPETDELADGWVKGRGIRFEGVEVPVKGSPAVSDRLGGEPEQAADKRYIFLSLTPQSNCNRPQSISCKRTTKPTKHKRGKNELSGSENEEKEKNNLIRVPINGYHATETTEHTNKPDRVSSNTQTHNERVSLITPILLFPSSP</sequence>
<reference evidence="3 4" key="3">
    <citation type="journal article" date="2015" name="Genome Announc.">
        <title>Draft Genome Sequence of the Archiascomycetous Yeast Saitoella complicata.</title>
        <authorList>
            <person name="Yamauchi K."/>
            <person name="Kondo S."/>
            <person name="Hamamoto M."/>
            <person name="Takahashi Y."/>
            <person name="Ogura Y."/>
            <person name="Hayashi T."/>
            <person name="Nishida H."/>
        </authorList>
    </citation>
    <scope>NUCLEOTIDE SEQUENCE [LARGE SCALE GENOMIC DNA]</scope>
    <source>
        <strain evidence="3 4">NRRL Y-17804</strain>
    </source>
</reference>
<feature type="compositionally biased region" description="Basic and acidic residues" evidence="2">
    <location>
        <begin position="653"/>
        <end position="663"/>
    </location>
</feature>
<organism evidence="3 4">
    <name type="scientific">Saitoella complicata (strain BCRC 22490 / CBS 7301 / JCM 7358 / NBRC 10748 / NRRL Y-17804)</name>
    <dbReference type="NCBI Taxonomy" id="698492"/>
    <lineage>
        <taxon>Eukaryota</taxon>
        <taxon>Fungi</taxon>
        <taxon>Dikarya</taxon>
        <taxon>Ascomycota</taxon>
        <taxon>Taphrinomycotina</taxon>
        <taxon>Taphrinomycotina incertae sedis</taxon>
        <taxon>Saitoella</taxon>
    </lineage>
</organism>
<dbReference type="InterPro" id="IPR010686">
    <property type="entry name" value="OBAP-like"/>
</dbReference>
<evidence type="ECO:0000256" key="1">
    <source>
        <dbReference type="ARBA" id="ARBA00009740"/>
    </source>
</evidence>
<keyword evidence="4" id="KW-1185">Reference proteome</keyword>
<dbReference type="EMBL" id="BACD03000001">
    <property type="protein sequence ID" value="GAO45805.1"/>
    <property type="molecule type" value="Genomic_DNA"/>
</dbReference>
<gene>
    <name evidence="3" type="ORF">G7K_0055-t2</name>
</gene>
<name>A0A0E9N8T1_SAICN</name>
<dbReference type="Proteomes" id="UP000033140">
    <property type="component" value="Unassembled WGS sequence"/>
</dbReference>
<accession>A0A0E9N8T1</accession>
<evidence type="ECO:0000313" key="4">
    <source>
        <dbReference type="Proteomes" id="UP000033140"/>
    </source>
</evidence>
<dbReference type="Pfam" id="PF06884">
    <property type="entry name" value="DUF1264"/>
    <property type="match status" value="1"/>
</dbReference>
<evidence type="ECO:0000256" key="2">
    <source>
        <dbReference type="SAM" id="MobiDB-lite"/>
    </source>
</evidence>
<reference evidence="3 4" key="2">
    <citation type="journal article" date="2014" name="J. Gen. Appl. Microbiol.">
        <title>The early diverging ascomycetous budding yeast Saitoella complicata has three histone deacetylases belonging to the Clr6, Hos2, and Rpd3 lineages.</title>
        <authorList>
            <person name="Nishida H."/>
            <person name="Matsumoto T."/>
            <person name="Kondo S."/>
            <person name="Hamamoto M."/>
            <person name="Yoshikawa H."/>
        </authorList>
    </citation>
    <scope>NUCLEOTIDE SEQUENCE [LARGE SCALE GENOMIC DNA]</scope>
    <source>
        <strain evidence="3 4">NRRL Y-17804</strain>
    </source>
</reference>
<dbReference type="AlphaFoldDB" id="A0A0E9N8T1"/>
<dbReference type="PANTHER" id="PTHR31360">
    <property type="match status" value="1"/>
</dbReference>
<dbReference type="PANTHER" id="PTHR31360:SF0">
    <property type="entry name" value="OIL BODY-ASSOCIATED PROTEIN 1B"/>
    <property type="match status" value="1"/>
</dbReference>
<comment type="similarity">
    <text evidence="1">Belongs to the OBAP family.</text>
</comment>
<evidence type="ECO:0000313" key="3">
    <source>
        <dbReference type="EMBL" id="GAO45805.1"/>
    </source>
</evidence>
<reference evidence="3 4" key="1">
    <citation type="journal article" date="2011" name="J. Gen. Appl. Microbiol.">
        <title>Draft genome sequencing of the enigmatic yeast Saitoella complicata.</title>
        <authorList>
            <person name="Nishida H."/>
            <person name="Hamamoto M."/>
            <person name="Sugiyama J."/>
        </authorList>
    </citation>
    <scope>NUCLEOTIDE SEQUENCE [LARGE SCALE GENOMIC DNA]</scope>
    <source>
        <strain evidence="3 4">NRRL Y-17804</strain>
    </source>
</reference>
<protein>
    <recommendedName>
        <fullName evidence="5">DUF1264 domain-containing protein</fullName>
    </recommendedName>
</protein>
<comment type="caution">
    <text evidence="3">The sequence shown here is derived from an EMBL/GenBank/DDBJ whole genome shotgun (WGS) entry which is preliminary data.</text>
</comment>